<keyword evidence="9" id="KW-1185">Reference proteome</keyword>
<comment type="similarity">
    <text evidence="1 5">Belongs to the FlgD family.</text>
</comment>
<dbReference type="AlphaFoldDB" id="A0A916XPB6"/>
<evidence type="ECO:0000256" key="2">
    <source>
        <dbReference type="ARBA" id="ARBA00016013"/>
    </source>
</evidence>
<dbReference type="Gene3D" id="2.60.40.4070">
    <property type="match status" value="1"/>
</dbReference>
<dbReference type="Pfam" id="PF13860">
    <property type="entry name" value="FlgD_ig"/>
    <property type="match status" value="1"/>
</dbReference>
<gene>
    <name evidence="8" type="primary">flgD</name>
    <name evidence="8" type="ORF">GCM10011396_44540</name>
</gene>
<dbReference type="GO" id="GO:0044781">
    <property type="term" value="P:bacterial-type flagellum organization"/>
    <property type="evidence" value="ECO:0007669"/>
    <property type="project" value="UniProtKB-UniRule"/>
</dbReference>
<reference evidence="8" key="2">
    <citation type="submission" date="2020-09" db="EMBL/GenBank/DDBJ databases">
        <authorList>
            <person name="Sun Q."/>
            <person name="Zhou Y."/>
        </authorList>
    </citation>
    <scope>NUCLEOTIDE SEQUENCE</scope>
    <source>
        <strain evidence="8">CGMCC 1.10998</strain>
    </source>
</reference>
<name>A0A916XPB6_9BURK</name>
<dbReference type="Proteomes" id="UP000637423">
    <property type="component" value="Unassembled WGS sequence"/>
</dbReference>
<feature type="domain" description="FlgD/Vpr Ig-like" evidence="6">
    <location>
        <begin position="118"/>
        <end position="187"/>
    </location>
</feature>
<accession>A0A916XPB6</accession>
<comment type="caution">
    <text evidence="8">The sequence shown here is derived from an EMBL/GenBank/DDBJ whole genome shotgun (WGS) entry which is preliminary data.</text>
</comment>
<keyword evidence="3 5" id="KW-1005">Bacterial flagellum biogenesis</keyword>
<evidence type="ECO:0000259" key="7">
    <source>
        <dbReference type="Pfam" id="PF13861"/>
    </source>
</evidence>
<comment type="function">
    <text evidence="4 5">Required for flagellar hook formation. May act as a scaffolding protein.</text>
</comment>
<sequence length="230" mass="23486">MSVQSTSTVDPTLLATMNGTKTATDTTQEAQDRFLKLLVTQMQNQDPLNPMDNAQVTSQLAQLSTVTGIDKLNTSVVSLGASLQSSQILQASSMINHGVLAEGSSMILAKTSSDANAASAAIYGVELPQDTSAVSVTIKDSTGAVVRKLDLGALPAGVNPLTWDGKTTAGTVAPDGAYTFEFSATSAGKTIDATPLGFGVISSVASGTSGIKLSVANIGEIGLSDIKQVY</sequence>
<dbReference type="InterPro" id="IPR025965">
    <property type="entry name" value="FlgD/Vpr_Ig-like"/>
</dbReference>
<dbReference type="Pfam" id="PF13861">
    <property type="entry name" value="FLgD_tudor"/>
    <property type="match status" value="1"/>
</dbReference>
<protein>
    <recommendedName>
        <fullName evidence="2 5">Basal-body rod modification protein FlgD</fullName>
    </recommendedName>
</protein>
<dbReference type="Pfam" id="PF03963">
    <property type="entry name" value="FlgD"/>
    <property type="match status" value="1"/>
</dbReference>
<evidence type="ECO:0000313" key="8">
    <source>
        <dbReference type="EMBL" id="GGC92352.1"/>
    </source>
</evidence>
<dbReference type="Gene3D" id="2.30.30.910">
    <property type="match status" value="1"/>
</dbReference>
<evidence type="ECO:0000256" key="3">
    <source>
        <dbReference type="ARBA" id="ARBA00022795"/>
    </source>
</evidence>
<feature type="domain" description="FlgD Tudor-like" evidence="7">
    <location>
        <begin position="86"/>
        <end position="227"/>
    </location>
</feature>
<dbReference type="RefSeq" id="WP_188568323.1">
    <property type="nucleotide sequence ID" value="NZ_BMED01000005.1"/>
</dbReference>
<organism evidence="8 9">
    <name type="scientific">Undibacterium terreum</name>
    <dbReference type="NCBI Taxonomy" id="1224302"/>
    <lineage>
        <taxon>Bacteria</taxon>
        <taxon>Pseudomonadati</taxon>
        <taxon>Pseudomonadota</taxon>
        <taxon>Betaproteobacteria</taxon>
        <taxon>Burkholderiales</taxon>
        <taxon>Oxalobacteraceae</taxon>
        <taxon>Undibacterium</taxon>
    </lineage>
</organism>
<evidence type="ECO:0000256" key="1">
    <source>
        <dbReference type="ARBA" id="ARBA00010577"/>
    </source>
</evidence>
<reference evidence="8" key="1">
    <citation type="journal article" date="2014" name="Int. J. Syst. Evol. Microbiol.">
        <title>Complete genome sequence of Corynebacterium casei LMG S-19264T (=DSM 44701T), isolated from a smear-ripened cheese.</title>
        <authorList>
            <consortium name="US DOE Joint Genome Institute (JGI-PGF)"/>
            <person name="Walter F."/>
            <person name="Albersmeier A."/>
            <person name="Kalinowski J."/>
            <person name="Ruckert C."/>
        </authorList>
    </citation>
    <scope>NUCLEOTIDE SEQUENCE</scope>
    <source>
        <strain evidence="8">CGMCC 1.10998</strain>
    </source>
</reference>
<evidence type="ECO:0000259" key="6">
    <source>
        <dbReference type="Pfam" id="PF13860"/>
    </source>
</evidence>
<dbReference type="InterPro" id="IPR005648">
    <property type="entry name" value="FlgD"/>
</dbReference>
<proteinExistence type="inferred from homology"/>
<dbReference type="InterPro" id="IPR025963">
    <property type="entry name" value="FLgD_Tudor"/>
</dbReference>
<evidence type="ECO:0000256" key="4">
    <source>
        <dbReference type="ARBA" id="ARBA00024746"/>
    </source>
</evidence>
<evidence type="ECO:0000256" key="5">
    <source>
        <dbReference type="RuleBase" id="RU362076"/>
    </source>
</evidence>
<dbReference type="EMBL" id="BMED01000005">
    <property type="protein sequence ID" value="GGC92352.1"/>
    <property type="molecule type" value="Genomic_DNA"/>
</dbReference>
<evidence type="ECO:0000313" key="9">
    <source>
        <dbReference type="Proteomes" id="UP000637423"/>
    </source>
</evidence>